<name>A0A4Q1SD86_9BACT</name>
<proteinExistence type="predicted"/>
<dbReference type="RefSeq" id="WP_129208350.1">
    <property type="nucleotide sequence ID" value="NZ_BMGU01000003.1"/>
</dbReference>
<feature type="signal peptide" evidence="2">
    <location>
        <begin position="1"/>
        <end position="26"/>
    </location>
</feature>
<feature type="compositionally biased region" description="Polar residues" evidence="1">
    <location>
        <begin position="70"/>
        <end position="82"/>
    </location>
</feature>
<feature type="compositionally biased region" description="Low complexity" evidence="1">
    <location>
        <begin position="28"/>
        <end position="46"/>
    </location>
</feature>
<evidence type="ECO:0000256" key="2">
    <source>
        <dbReference type="SAM" id="SignalP"/>
    </source>
</evidence>
<keyword evidence="2" id="KW-0732">Signal</keyword>
<evidence type="ECO:0000256" key="1">
    <source>
        <dbReference type="SAM" id="MobiDB-lite"/>
    </source>
</evidence>
<reference evidence="3 4" key="1">
    <citation type="journal article" date="2016" name="Int. J. Syst. Evol. Microbiol.">
        <title>Acidipila dinghuensis sp. nov., an acidobacterium isolated from forest soil.</title>
        <authorList>
            <person name="Jiang Y.W."/>
            <person name="Wang J."/>
            <person name="Chen M.H."/>
            <person name="Lv Y.Y."/>
            <person name="Qiu L.H."/>
        </authorList>
    </citation>
    <scope>NUCLEOTIDE SEQUENCE [LARGE SCALE GENOMIC DNA]</scope>
    <source>
        <strain evidence="3 4">DHOF10</strain>
    </source>
</reference>
<evidence type="ECO:0000313" key="4">
    <source>
        <dbReference type="Proteomes" id="UP000290253"/>
    </source>
</evidence>
<dbReference type="AlphaFoldDB" id="A0A4Q1SD86"/>
<feature type="compositionally biased region" description="Low complexity" evidence="1">
    <location>
        <begin position="86"/>
        <end position="95"/>
    </location>
</feature>
<feature type="chain" id="PRO_5020611115" evidence="2">
    <location>
        <begin position="27"/>
        <end position="144"/>
    </location>
</feature>
<keyword evidence="4" id="KW-1185">Reference proteome</keyword>
<organism evidence="3 4">
    <name type="scientific">Silvibacterium dinghuense</name>
    <dbReference type="NCBI Taxonomy" id="1560006"/>
    <lineage>
        <taxon>Bacteria</taxon>
        <taxon>Pseudomonadati</taxon>
        <taxon>Acidobacteriota</taxon>
        <taxon>Terriglobia</taxon>
        <taxon>Terriglobales</taxon>
        <taxon>Acidobacteriaceae</taxon>
        <taxon>Silvibacterium</taxon>
    </lineage>
</organism>
<comment type="caution">
    <text evidence="3">The sequence shown here is derived from an EMBL/GenBank/DDBJ whole genome shotgun (WGS) entry which is preliminary data.</text>
</comment>
<dbReference type="Proteomes" id="UP000290253">
    <property type="component" value="Unassembled WGS sequence"/>
</dbReference>
<sequence length="144" mass="14685">MSSKTTSSSLVTAALALILGAAPLFAQTTQPSTSASSTTPTTTTTKATKKGKKAASAATTPAASTPSTGNTLADTHTISTAPSDKPQAATAQAPQKGMVWVNTASGVYHREGTKYYGKTKQGKYMSEADAQKAGYHVAKSEAKQ</sequence>
<feature type="compositionally biased region" description="Low complexity" evidence="1">
    <location>
        <begin position="54"/>
        <end position="69"/>
    </location>
</feature>
<feature type="region of interest" description="Disordered" evidence="1">
    <location>
        <begin position="28"/>
        <end position="96"/>
    </location>
</feature>
<accession>A0A4Q1SD86</accession>
<dbReference type="EMBL" id="SDMK01000002">
    <property type="protein sequence ID" value="RXS95182.1"/>
    <property type="molecule type" value="Genomic_DNA"/>
</dbReference>
<protein>
    <submittedName>
        <fullName evidence="3">Uncharacterized protein</fullName>
    </submittedName>
</protein>
<evidence type="ECO:0000313" key="3">
    <source>
        <dbReference type="EMBL" id="RXS95182.1"/>
    </source>
</evidence>
<gene>
    <name evidence="3" type="ORF">ESZ00_11280</name>
</gene>